<evidence type="ECO:0000256" key="5">
    <source>
        <dbReference type="ARBA" id="ARBA00022970"/>
    </source>
</evidence>
<dbReference type="CDD" id="cd03224">
    <property type="entry name" value="ABC_TM1139_LivF_branched"/>
    <property type="match status" value="1"/>
</dbReference>
<reference evidence="7 8" key="1">
    <citation type="submission" date="2019-07" db="EMBL/GenBank/DDBJ databases">
        <title>R&amp;d 2014.</title>
        <authorList>
            <person name="Klenk H.-P."/>
        </authorList>
    </citation>
    <scope>NUCLEOTIDE SEQUENCE [LARGE SCALE GENOMIC DNA]</scope>
    <source>
        <strain evidence="7 8">DSM 43868</strain>
    </source>
</reference>
<evidence type="ECO:0000313" key="8">
    <source>
        <dbReference type="Proteomes" id="UP000319825"/>
    </source>
</evidence>
<dbReference type="RefSeq" id="WP_145772677.1">
    <property type="nucleotide sequence ID" value="NZ_BAAATQ010000384.1"/>
</dbReference>
<dbReference type="PANTHER" id="PTHR43820:SF4">
    <property type="entry name" value="HIGH-AFFINITY BRANCHED-CHAIN AMINO ACID TRANSPORT ATP-BINDING PROTEIN LIVF"/>
    <property type="match status" value="1"/>
</dbReference>
<evidence type="ECO:0000256" key="3">
    <source>
        <dbReference type="ARBA" id="ARBA00022741"/>
    </source>
</evidence>
<organism evidence="7 8">
    <name type="scientific">Micromonospora olivasterospora</name>
    <dbReference type="NCBI Taxonomy" id="1880"/>
    <lineage>
        <taxon>Bacteria</taxon>
        <taxon>Bacillati</taxon>
        <taxon>Actinomycetota</taxon>
        <taxon>Actinomycetes</taxon>
        <taxon>Micromonosporales</taxon>
        <taxon>Micromonosporaceae</taxon>
        <taxon>Micromonospora</taxon>
    </lineage>
</organism>
<gene>
    <name evidence="7" type="ORF">JD77_00262</name>
</gene>
<dbReference type="InterPro" id="IPR027417">
    <property type="entry name" value="P-loop_NTPase"/>
</dbReference>
<evidence type="ECO:0000256" key="2">
    <source>
        <dbReference type="ARBA" id="ARBA00022448"/>
    </source>
</evidence>
<dbReference type="InterPro" id="IPR003439">
    <property type="entry name" value="ABC_transporter-like_ATP-bd"/>
</dbReference>
<dbReference type="OrthoDB" id="3463137at2"/>
<evidence type="ECO:0000313" key="7">
    <source>
        <dbReference type="EMBL" id="TWH65326.1"/>
    </source>
</evidence>
<sequence length="245" mass="26006">MSQSPIDTTSAPENDAALLVSDLSVGYGQTDVLRGVSLRVDAGSVTALVGPNGAGKTTLLRAVSGLLPVKEGSVQFFGDDVTRLEPFRRAQQGLCHIPEGRAVYRSLTVRENLQLQASPDRETEAIERAVAAFPILGDRLGQQAGTMSGGEQQMLAMAAAYVRDVRLIVVDEPSLGLSPVMVDKIYEFLGAMATGGTALLLIDQFVDRAMAMADAAYVMRRGEIVFDGEPATLMAGDVFDHYVGG</sequence>
<keyword evidence="5" id="KW-0029">Amino-acid transport</keyword>
<evidence type="ECO:0000256" key="1">
    <source>
        <dbReference type="ARBA" id="ARBA00005417"/>
    </source>
</evidence>
<dbReference type="AlphaFoldDB" id="A0A562I3E4"/>
<dbReference type="Pfam" id="PF00005">
    <property type="entry name" value="ABC_tran"/>
    <property type="match status" value="1"/>
</dbReference>
<dbReference type="EMBL" id="VLKE01000001">
    <property type="protein sequence ID" value="TWH65326.1"/>
    <property type="molecule type" value="Genomic_DNA"/>
</dbReference>
<dbReference type="GO" id="GO:0015658">
    <property type="term" value="F:branched-chain amino acid transmembrane transporter activity"/>
    <property type="evidence" value="ECO:0007669"/>
    <property type="project" value="TreeGrafter"/>
</dbReference>
<dbReference type="PROSITE" id="PS50893">
    <property type="entry name" value="ABC_TRANSPORTER_2"/>
    <property type="match status" value="1"/>
</dbReference>
<dbReference type="SUPFAM" id="SSF52540">
    <property type="entry name" value="P-loop containing nucleoside triphosphate hydrolases"/>
    <property type="match status" value="1"/>
</dbReference>
<dbReference type="GO" id="GO:0015807">
    <property type="term" value="P:L-amino acid transport"/>
    <property type="evidence" value="ECO:0007669"/>
    <property type="project" value="TreeGrafter"/>
</dbReference>
<accession>A0A562I3E4</accession>
<evidence type="ECO:0000256" key="4">
    <source>
        <dbReference type="ARBA" id="ARBA00022840"/>
    </source>
</evidence>
<dbReference type="InterPro" id="IPR003593">
    <property type="entry name" value="AAA+_ATPase"/>
</dbReference>
<name>A0A562I3E4_MICOL</name>
<keyword evidence="4 7" id="KW-0067">ATP-binding</keyword>
<dbReference type="GO" id="GO:0016887">
    <property type="term" value="F:ATP hydrolysis activity"/>
    <property type="evidence" value="ECO:0007669"/>
    <property type="project" value="InterPro"/>
</dbReference>
<dbReference type="Gene3D" id="3.40.50.300">
    <property type="entry name" value="P-loop containing nucleotide triphosphate hydrolases"/>
    <property type="match status" value="1"/>
</dbReference>
<dbReference type="PANTHER" id="PTHR43820">
    <property type="entry name" value="HIGH-AFFINITY BRANCHED-CHAIN AMINO ACID TRANSPORT ATP-BINDING PROTEIN LIVF"/>
    <property type="match status" value="1"/>
</dbReference>
<dbReference type="SMART" id="SM00382">
    <property type="entry name" value="AAA"/>
    <property type="match status" value="1"/>
</dbReference>
<keyword evidence="2" id="KW-0813">Transport</keyword>
<comment type="similarity">
    <text evidence="1">Belongs to the ABC transporter superfamily.</text>
</comment>
<keyword evidence="3" id="KW-0547">Nucleotide-binding</keyword>
<feature type="domain" description="ABC transporter" evidence="6">
    <location>
        <begin position="18"/>
        <end position="243"/>
    </location>
</feature>
<evidence type="ECO:0000259" key="6">
    <source>
        <dbReference type="PROSITE" id="PS50893"/>
    </source>
</evidence>
<dbReference type="InterPro" id="IPR052156">
    <property type="entry name" value="BCAA_Transport_ATP-bd_LivF"/>
</dbReference>
<dbReference type="InterPro" id="IPR017871">
    <property type="entry name" value="ABC_transporter-like_CS"/>
</dbReference>
<dbReference type="Proteomes" id="UP000319825">
    <property type="component" value="Unassembled WGS sequence"/>
</dbReference>
<dbReference type="PROSITE" id="PS00211">
    <property type="entry name" value="ABC_TRANSPORTER_1"/>
    <property type="match status" value="1"/>
</dbReference>
<keyword evidence="8" id="KW-1185">Reference proteome</keyword>
<comment type="caution">
    <text evidence="7">The sequence shown here is derived from an EMBL/GenBank/DDBJ whole genome shotgun (WGS) entry which is preliminary data.</text>
</comment>
<dbReference type="GO" id="GO:0005524">
    <property type="term" value="F:ATP binding"/>
    <property type="evidence" value="ECO:0007669"/>
    <property type="project" value="UniProtKB-KW"/>
</dbReference>
<protein>
    <submittedName>
        <fullName evidence="7">Amino acid/amide ABC transporter ATP-binding protein 2, HAAT family (TC 3.A.1.4.-)</fullName>
    </submittedName>
</protein>
<proteinExistence type="inferred from homology"/>